<dbReference type="GO" id="GO:0031748">
    <property type="term" value="F:D1 dopamine receptor binding"/>
    <property type="evidence" value="ECO:0007669"/>
    <property type="project" value="UniProtKB-ARBA"/>
</dbReference>
<evidence type="ECO:0000256" key="9">
    <source>
        <dbReference type="ARBA" id="ARBA00022753"/>
    </source>
</evidence>
<proteinExistence type="inferred from homology"/>
<keyword evidence="6" id="KW-0813">Transport</keyword>
<comment type="caution">
    <text evidence="14">The sequence shown here is derived from an EMBL/GenBank/DDBJ whole genome shotgun (WGS) entry which is preliminary data.</text>
</comment>
<keyword evidence="7" id="KW-0963">Cytoplasm</keyword>
<accession>A0A0T6B773</accession>
<evidence type="ECO:0000256" key="1">
    <source>
        <dbReference type="ARBA" id="ARBA00004170"/>
    </source>
</evidence>
<dbReference type="OrthoDB" id="10258141at2759"/>
<dbReference type="InterPro" id="IPR042491">
    <property type="entry name" value="Vps35_C"/>
</dbReference>
<dbReference type="GO" id="GO:0009967">
    <property type="term" value="P:positive regulation of signal transduction"/>
    <property type="evidence" value="ECO:0007669"/>
    <property type="project" value="UniProtKB-ARBA"/>
</dbReference>
<keyword evidence="10" id="KW-0653">Protein transport</keyword>
<dbReference type="GO" id="GO:0030906">
    <property type="term" value="C:retromer, cargo-selective complex"/>
    <property type="evidence" value="ECO:0007669"/>
    <property type="project" value="InterPro"/>
</dbReference>
<feature type="non-terminal residue" evidence="14">
    <location>
        <position position="1"/>
    </location>
</feature>
<dbReference type="GO" id="GO:0051049">
    <property type="term" value="P:regulation of transport"/>
    <property type="evidence" value="ECO:0007669"/>
    <property type="project" value="UniProtKB-ARBA"/>
</dbReference>
<keyword evidence="9" id="KW-0967">Endosome</keyword>
<dbReference type="GO" id="GO:0005770">
    <property type="term" value="C:late endosome"/>
    <property type="evidence" value="ECO:0007669"/>
    <property type="project" value="UniProtKB-SubCell"/>
</dbReference>
<dbReference type="InterPro" id="IPR005378">
    <property type="entry name" value="Vps35"/>
</dbReference>
<evidence type="ECO:0000256" key="3">
    <source>
        <dbReference type="ARBA" id="ARBA00004496"/>
    </source>
</evidence>
<dbReference type="AlphaFoldDB" id="A0A0T6B773"/>
<evidence type="ECO:0000256" key="7">
    <source>
        <dbReference type="ARBA" id="ARBA00022490"/>
    </source>
</evidence>
<dbReference type="GO" id="GO:0032880">
    <property type="term" value="P:regulation of protein localization"/>
    <property type="evidence" value="ECO:0007669"/>
    <property type="project" value="UniProtKB-ARBA"/>
</dbReference>
<organism evidence="14 15">
    <name type="scientific">Oryctes borbonicus</name>
    <dbReference type="NCBI Taxonomy" id="1629725"/>
    <lineage>
        <taxon>Eukaryota</taxon>
        <taxon>Metazoa</taxon>
        <taxon>Ecdysozoa</taxon>
        <taxon>Arthropoda</taxon>
        <taxon>Hexapoda</taxon>
        <taxon>Insecta</taxon>
        <taxon>Pterygota</taxon>
        <taxon>Neoptera</taxon>
        <taxon>Endopterygota</taxon>
        <taxon>Coleoptera</taxon>
        <taxon>Polyphaga</taxon>
        <taxon>Scarabaeiformia</taxon>
        <taxon>Scarabaeidae</taxon>
        <taxon>Dynastinae</taxon>
        <taxon>Oryctes</taxon>
    </lineage>
</organism>
<dbReference type="EMBL" id="LJIG01009391">
    <property type="protein sequence ID" value="KRT83174.1"/>
    <property type="molecule type" value="Genomic_DNA"/>
</dbReference>
<dbReference type="GO" id="GO:0031647">
    <property type="term" value="P:regulation of protein stability"/>
    <property type="evidence" value="ECO:0007669"/>
    <property type="project" value="UniProtKB-ARBA"/>
</dbReference>
<evidence type="ECO:0000256" key="10">
    <source>
        <dbReference type="ARBA" id="ARBA00022927"/>
    </source>
</evidence>
<evidence type="ECO:0000256" key="12">
    <source>
        <dbReference type="ARBA" id="ARBA00072998"/>
    </source>
</evidence>
<dbReference type="Proteomes" id="UP000051574">
    <property type="component" value="Unassembled WGS sequence"/>
</dbReference>
<dbReference type="GO" id="GO:0042147">
    <property type="term" value="P:retrograde transport, endosome to Golgi"/>
    <property type="evidence" value="ECO:0007669"/>
    <property type="project" value="InterPro"/>
</dbReference>
<dbReference type="PIRSF" id="PIRSF009375">
    <property type="entry name" value="Retromer_Vps35"/>
    <property type="match status" value="1"/>
</dbReference>
<reference evidence="14 15" key="1">
    <citation type="submission" date="2015-09" db="EMBL/GenBank/DDBJ databases">
        <title>Draft genome of the scarab beetle Oryctes borbonicus.</title>
        <authorList>
            <person name="Meyer J.M."/>
            <person name="Markov G.V."/>
            <person name="Baskaran P."/>
            <person name="Herrmann M."/>
            <person name="Sommer R.J."/>
            <person name="Roedelsperger C."/>
        </authorList>
    </citation>
    <scope>NUCLEOTIDE SEQUENCE [LARGE SCALE GENOMIC DNA]</scope>
    <source>
        <strain evidence="14">OB123</strain>
        <tissue evidence="14">Whole animal</tissue>
    </source>
</reference>
<evidence type="ECO:0000313" key="15">
    <source>
        <dbReference type="Proteomes" id="UP000051574"/>
    </source>
</evidence>
<evidence type="ECO:0000256" key="8">
    <source>
        <dbReference type="ARBA" id="ARBA00022553"/>
    </source>
</evidence>
<comment type="similarity">
    <text evidence="5">Belongs to the VPS35 family.</text>
</comment>
<dbReference type="Pfam" id="PF03635">
    <property type="entry name" value="Vps35"/>
    <property type="match status" value="1"/>
</dbReference>
<sequence length="727" mass="83001">DEFQKGRKVADLYELVQYAGNIVPRLYLLITVGLVYIKSNSNLKRDLLKDLVEMCRGVQHPLRGLFLRNYLLQCTRNVLPDVPEADNEDSPEGNVRDSIDFVLMNFAEMNKLWVRMQHQGHSRERQHREKEREELRILVGTNLVRLSQLESVTLEKYQKLVLPGILEQVVSCKDAIAQEYLMECIIQVFPDEFHIQTLNPFLKSCAELESGVNVKNIVISLMERLGNYSQRSDGVGMSSSTEPDHPSGFLADVQLFEIFSDQVSSIISTRQYLPPEDMVSLQVALVNLALKCYPSKVEYIDKVMLSTVEIFQRLGLDRLESNSMVARELSKLLKIPLDHYNNLLTVLKLQHYAGLMQHLDYPGRKLLSMYILTNALESETIITTQEEVEQALNLVSTLISDQSDQPSGEIDLEELSEEQSLLARFIHQFRSNVSDQQYLILIAARKILGAGGQMRIKHTLPPLVFQAYQLAYKYRDNQKEDEMWEKKCQKIFQFCHSTITALVKAELAELPLRLFLQGALAIDQIGFDNHETVAYEFFSQAFSLYEDEISDSKAQLAAITLIVGTLEQISCFSEENAEPLRTQCALAASKLLKKPDQCRGVATCSHLFWSGKSLGTNKEPMDDGKRVVECLKKGLRIAKQCMDVSVQVQLFIELTNHYIYFYEKGNDQVTSQIINQVIAKIKDEIPNLESSEETEQIQKHFSNTIEHLRSRMECSDVDGVSYKDIEI</sequence>
<keyword evidence="8" id="KW-0597">Phosphoprotein</keyword>
<dbReference type="FunFam" id="1.25.40.660:FF:000001">
    <property type="entry name" value="Vacuolar protein sorting-associated protein 35"/>
    <property type="match status" value="1"/>
</dbReference>
<evidence type="ECO:0000256" key="4">
    <source>
        <dbReference type="ARBA" id="ARBA00004603"/>
    </source>
</evidence>
<protein>
    <recommendedName>
        <fullName evidence="12">Vacuolar protein sorting-associated protein 35</fullName>
    </recommendedName>
    <alternativeName>
        <fullName evidence="13">Vesicle protein sorting 35</fullName>
    </alternativeName>
</protein>
<evidence type="ECO:0000256" key="11">
    <source>
        <dbReference type="ARBA" id="ARBA00023136"/>
    </source>
</evidence>
<evidence type="ECO:0000256" key="13">
    <source>
        <dbReference type="ARBA" id="ARBA00083192"/>
    </source>
</evidence>
<dbReference type="GO" id="GO:0010628">
    <property type="term" value="P:positive regulation of gene expression"/>
    <property type="evidence" value="ECO:0007669"/>
    <property type="project" value="UniProtKB-ARBA"/>
</dbReference>
<dbReference type="GO" id="GO:0005769">
    <property type="term" value="C:early endosome"/>
    <property type="evidence" value="ECO:0007669"/>
    <property type="project" value="UniProtKB-SubCell"/>
</dbReference>
<dbReference type="GO" id="GO:0099639">
    <property type="term" value="P:neurotransmitter receptor transport, endosome to plasma membrane"/>
    <property type="evidence" value="ECO:0007669"/>
    <property type="project" value="UniProtKB-ARBA"/>
</dbReference>
<keyword evidence="15" id="KW-1185">Reference proteome</keyword>
<gene>
    <name evidence="14" type="ORF">AMK59_4155</name>
</gene>
<name>A0A0T6B773_9SCAR</name>
<dbReference type="PANTHER" id="PTHR11099">
    <property type="entry name" value="VACUOLAR SORTING PROTEIN 35"/>
    <property type="match status" value="1"/>
</dbReference>
<dbReference type="GO" id="GO:0042176">
    <property type="term" value="P:regulation of protein catabolic process"/>
    <property type="evidence" value="ECO:0007669"/>
    <property type="project" value="UniProtKB-ARBA"/>
</dbReference>
<dbReference type="Gene3D" id="1.25.40.660">
    <property type="entry name" value="Vacuolar protein sorting-associated protein 35, helical subcomplex Vps35-C"/>
    <property type="match status" value="1"/>
</dbReference>
<evidence type="ECO:0000313" key="14">
    <source>
        <dbReference type="EMBL" id="KRT83174.1"/>
    </source>
</evidence>
<evidence type="ECO:0000256" key="5">
    <source>
        <dbReference type="ARBA" id="ARBA00006536"/>
    </source>
</evidence>
<dbReference type="PANTHER" id="PTHR11099:SF0">
    <property type="entry name" value="VACUOLAR PROTEIN SORTING-ASSOCIATED PROTEIN 35"/>
    <property type="match status" value="1"/>
</dbReference>
<evidence type="ECO:0000256" key="2">
    <source>
        <dbReference type="ARBA" id="ARBA00004412"/>
    </source>
</evidence>
<dbReference type="GO" id="GO:0005829">
    <property type="term" value="C:cytosol"/>
    <property type="evidence" value="ECO:0007669"/>
    <property type="project" value="GOC"/>
</dbReference>
<dbReference type="GO" id="GO:0099175">
    <property type="term" value="P:regulation of postsynapse organization"/>
    <property type="evidence" value="ECO:0007669"/>
    <property type="project" value="UniProtKB-ARBA"/>
</dbReference>
<evidence type="ECO:0000256" key="6">
    <source>
        <dbReference type="ARBA" id="ARBA00022448"/>
    </source>
</evidence>
<comment type="subcellular location">
    <subcellularLocation>
        <location evidence="3">Cytoplasm</location>
    </subcellularLocation>
    <subcellularLocation>
        <location evidence="2">Early endosome</location>
    </subcellularLocation>
    <subcellularLocation>
        <location evidence="4">Late endosome</location>
    </subcellularLocation>
    <subcellularLocation>
        <location evidence="1">Membrane</location>
        <topology evidence="1">Peripheral membrane protein</topology>
    </subcellularLocation>
</comment>
<keyword evidence="11" id="KW-0472">Membrane</keyword>
<dbReference type="GO" id="GO:0050793">
    <property type="term" value="P:regulation of developmental process"/>
    <property type="evidence" value="ECO:0007669"/>
    <property type="project" value="UniProtKB-ARBA"/>
</dbReference>